<gene>
    <name evidence="4" type="ORF">SHI21_14250</name>
</gene>
<reference evidence="4 5" key="1">
    <citation type="submission" date="2023-11" db="EMBL/GenBank/DDBJ databases">
        <title>A Novel Polar Bacteriovorax (B. antarcticus) Isolated from the Biocrust in Antarctica.</title>
        <authorList>
            <person name="Mun W."/>
            <person name="Choi S.Y."/>
            <person name="Mitchell R.J."/>
        </authorList>
    </citation>
    <scope>NUCLEOTIDE SEQUENCE [LARGE SCALE GENOMIC DNA]</scope>
    <source>
        <strain evidence="4 5">PP10</strain>
    </source>
</reference>
<dbReference type="PANTHER" id="PTHR43080:SF2">
    <property type="entry name" value="CBS DOMAIN-CONTAINING PROTEIN"/>
    <property type="match status" value="1"/>
</dbReference>
<feature type="domain" description="CBS" evidence="3">
    <location>
        <begin position="8"/>
        <end position="64"/>
    </location>
</feature>
<dbReference type="Pfam" id="PF00571">
    <property type="entry name" value="CBS"/>
    <property type="match status" value="2"/>
</dbReference>
<dbReference type="PROSITE" id="PS51371">
    <property type="entry name" value="CBS"/>
    <property type="match status" value="2"/>
</dbReference>
<evidence type="ECO:0000256" key="1">
    <source>
        <dbReference type="ARBA" id="ARBA00023122"/>
    </source>
</evidence>
<dbReference type="SUPFAM" id="SSF54631">
    <property type="entry name" value="CBS-domain pair"/>
    <property type="match status" value="1"/>
</dbReference>
<evidence type="ECO:0000256" key="2">
    <source>
        <dbReference type="PROSITE-ProRule" id="PRU00703"/>
    </source>
</evidence>
<protein>
    <submittedName>
        <fullName evidence="4">CBS domain-containing protein</fullName>
    </submittedName>
</protein>
<dbReference type="Proteomes" id="UP001302274">
    <property type="component" value="Unassembled WGS sequence"/>
</dbReference>
<dbReference type="RefSeq" id="WP_323577378.1">
    <property type="nucleotide sequence ID" value="NZ_JAYGJQ010000002.1"/>
</dbReference>
<feature type="domain" description="CBS" evidence="3">
    <location>
        <begin position="65"/>
        <end position="113"/>
    </location>
</feature>
<accession>A0ABU5VWE4</accession>
<dbReference type="CDD" id="cd02205">
    <property type="entry name" value="CBS_pair_SF"/>
    <property type="match status" value="1"/>
</dbReference>
<dbReference type="InterPro" id="IPR051257">
    <property type="entry name" value="Diverse_CBS-Domain"/>
</dbReference>
<proteinExistence type="predicted"/>
<comment type="caution">
    <text evidence="4">The sequence shown here is derived from an EMBL/GenBank/DDBJ whole genome shotgun (WGS) entry which is preliminary data.</text>
</comment>
<keyword evidence="5" id="KW-1185">Reference proteome</keyword>
<evidence type="ECO:0000259" key="3">
    <source>
        <dbReference type="PROSITE" id="PS51371"/>
    </source>
</evidence>
<keyword evidence="1 2" id="KW-0129">CBS domain</keyword>
<dbReference type="InterPro" id="IPR000644">
    <property type="entry name" value="CBS_dom"/>
</dbReference>
<dbReference type="InterPro" id="IPR046342">
    <property type="entry name" value="CBS_dom_sf"/>
</dbReference>
<dbReference type="EMBL" id="JAYGJQ010000002">
    <property type="protein sequence ID" value="MEA9357384.1"/>
    <property type="molecule type" value="Genomic_DNA"/>
</dbReference>
<evidence type="ECO:0000313" key="4">
    <source>
        <dbReference type="EMBL" id="MEA9357384.1"/>
    </source>
</evidence>
<organism evidence="4 5">
    <name type="scientific">Bacteriovorax antarcticus</name>
    <dbReference type="NCBI Taxonomy" id="3088717"/>
    <lineage>
        <taxon>Bacteria</taxon>
        <taxon>Pseudomonadati</taxon>
        <taxon>Bdellovibrionota</taxon>
        <taxon>Bacteriovoracia</taxon>
        <taxon>Bacteriovoracales</taxon>
        <taxon>Bacteriovoracaceae</taxon>
        <taxon>Bacteriovorax</taxon>
    </lineage>
</organism>
<dbReference type="PANTHER" id="PTHR43080">
    <property type="entry name" value="CBS DOMAIN-CONTAINING PROTEIN CBSX3, MITOCHONDRIAL"/>
    <property type="match status" value="1"/>
</dbReference>
<dbReference type="Gene3D" id="3.10.580.10">
    <property type="entry name" value="CBS-domain"/>
    <property type="match status" value="2"/>
</dbReference>
<dbReference type="SMART" id="SM00116">
    <property type="entry name" value="CBS"/>
    <property type="match status" value="2"/>
</dbReference>
<evidence type="ECO:0000313" key="5">
    <source>
        <dbReference type="Proteomes" id="UP001302274"/>
    </source>
</evidence>
<sequence>MDRVSEIMIKEFVCCSPMAKLEEPKNLMEKYHCSKIPVVDKNHMIIGSISRADLDKDAHNVIECMSKNTRAVEEDSTVDECLKLMILNDIEQVAVIDKQGHFRGIVTEKELLH</sequence>
<name>A0ABU5VWE4_9BACT</name>